<evidence type="ECO:0000313" key="2">
    <source>
        <dbReference type="Proteomes" id="UP000005496"/>
    </source>
</evidence>
<dbReference type="EMBL" id="ACJN02000003">
    <property type="protein sequence ID" value="EFI34079.1"/>
    <property type="molecule type" value="Genomic_DNA"/>
</dbReference>
<evidence type="ECO:0000313" key="1">
    <source>
        <dbReference type="EMBL" id="EFI34079.1"/>
    </source>
</evidence>
<dbReference type="Proteomes" id="UP000005496">
    <property type="component" value="Unassembled WGS sequence"/>
</dbReference>
<sequence>MPQSPSKNLFPLLNLDMVQEFAEKILSHFPYLHATKVTLYKNTPRLAAFLPRYKTTYILVIEVLDLDRYTQQYEELKEYLKPPFNQKLFSLTGDALAGTYFNPPPPEYNHWDEWDFHLVTVNWKNIPSDYITVSKHFVTHAQQSESTAIFSNDKAISLNDKITVNRKLQVLCSRIEYFSNRIEQHDKIEDQYILTKLREKFQHTFHDFIQKSTDLCININKNVLPGDQTKITMDDDFFDASFIDNGNHFIVTYNQITNTYTKKRGFIYLRYILQNKGNEVSHKEILHELNPTPLTEINNINSEDNVEIRNEIDESVGSTPDEKAFEDYKERYLEMEEEIEDARRNKNYVLLEELMKEKEFYDSEFKNLYYTKKYGHINKTEKKIVNTVGKRLNEAIQTILTDNQELGDHLKKNITPHGHIKYRPSPDLHWKFE</sequence>
<accession>D6STR3</accession>
<organism evidence="1 2">
    <name type="scientific">Desulfonatronospira thiodismutans ASO3-1</name>
    <dbReference type="NCBI Taxonomy" id="555779"/>
    <lineage>
        <taxon>Bacteria</taxon>
        <taxon>Pseudomonadati</taxon>
        <taxon>Thermodesulfobacteriota</taxon>
        <taxon>Desulfovibrionia</taxon>
        <taxon>Desulfovibrionales</taxon>
        <taxon>Desulfonatronovibrionaceae</taxon>
        <taxon>Desulfonatronospira</taxon>
    </lineage>
</organism>
<keyword evidence="2" id="KW-1185">Reference proteome</keyword>
<gene>
    <name evidence="1" type="ORF">Dthio_PD1419</name>
</gene>
<comment type="caution">
    <text evidence="1">The sequence shown here is derived from an EMBL/GenBank/DDBJ whole genome shotgun (WGS) entry which is preliminary data.</text>
</comment>
<reference evidence="1" key="1">
    <citation type="submission" date="2010-05" db="EMBL/GenBank/DDBJ databases">
        <title>The draft genome of Desulfonatronospira thiodismutans ASO3-1.</title>
        <authorList>
            <consortium name="US DOE Joint Genome Institute (JGI-PGF)"/>
            <person name="Lucas S."/>
            <person name="Copeland A."/>
            <person name="Lapidus A."/>
            <person name="Cheng J.-F."/>
            <person name="Bruce D."/>
            <person name="Goodwin L."/>
            <person name="Pitluck S."/>
            <person name="Chertkov O."/>
            <person name="Brettin T."/>
            <person name="Detter J.C."/>
            <person name="Han C."/>
            <person name="Land M.L."/>
            <person name="Hauser L."/>
            <person name="Kyrpides N."/>
            <person name="Mikhailova N."/>
            <person name="Muyzer G."/>
            <person name="Woyke T."/>
        </authorList>
    </citation>
    <scope>NUCLEOTIDE SEQUENCE [LARGE SCALE GENOMIC DNA]</scope>
    <source>
        <strain evidence="1">ASO3-1</strain>
    </source>
</reference>
<dbReference type="AlphaFoldDB" id="D6STR3"/>
<proteinExistence type="predicted"/>
<name>D6STR3_9BACT</name>
<protein>
    <submittedName>
        <fullName evidence="1">Uncharacterized protein</fullName>
    </submittedName>
</protein>
<dbReference type="RefSeq" id="WP_008871428.1">
    <property type="nucleotide sequence ID" value="NZ_ACJN02000003.1"/>
</dbReference>